<evidence type="ECO:0000313" key="1">
    <source>
        <dbReference type="EMBL" id="MBX17510.1"/>
    </source>
</evidence>
<organism evidence="1">
    <name type="scientific">Rhizophora mucronata</name>
    <name type="common">Asiatic mangrove</name>
    <dbReference type="NCBI Taxonomy" id="61149"/>
    <lineage>
        <taxon>Eukaryota</taxon>
        <taxon>Viridiplantae</taxon>
        <taxon>Streptophyta</taxon>
        <taxon>Embryophyta</taxon>
        <taxon>Tracheophyta</taxon>
        <taxon>Spermatophyta</taxon>
        <taxon>Magnoliopsida</taxon>
        <taxon>eudicotyledons</taxon>
        <taxon>Gunneridae</taxon>
        <taxon>Pentapetalae</taxon>
        <taxon>rosids</taxon>
        <taxon>fabids</taxon>
        <taxon>Malpighiales</taxon>
        <taxon>Rhizophoraceae</taxon>
        <taxon>Rhizophora</taxon>
    </lineage>
</organism>
<name>A0A2P2LHR1_RHIMU</name>
<sequence>MINITDSEIFTCTQIQTHRCEERKKDANLIMIRLMCVHA</sequence>
<dbReference type="EMBL" id="GGEC01037026">
    <property type="protein sequence ID" value="MBX17510.1"/>
    <property type="molecule type" value="Transcribed_RNA"/>
</dbReference>
<proteinExistence type="predicted"/>
<protein>
    <submittedName>
        <fullName evidence="1">Uncharacterized protein</fullName>
    </submittedName>
</protein>
<accession>A0A2P2LHR1</accession>
<reference evidence="1" key="1">
    <citation type="submission" date="2018-02" db="EMBL/GenBank/DDBJ databases">
        <title>Rhizophora mucronata_Transcriptome.</title>
        <authorList>
            <person name="Meera S.P."/>
            <person name="Sreeshan A."/>
            <person name="Augustine A."/>
        </authorList>
    </citation>
    <scope>NUCLEOTIDE SEQUENCE</scope>
    <source>
        <tissue evidence="1">Leaf</tissue>
    </source>
</reference>
<dbReference type="AlphaFoldDB" id="A0A2P2LHR1"/>